<dbReference type="GO" id="GO:0005524">
    <property type="term" value="F:ATP binding"/>
    <property type="evidence" value="ECO:0007669"/>
    <property type="project" value="UniProtKB-UniRule"/>
</dbReference>
<evidence type="ECO:0000256" key="15">
    <source>
        <dbReference type="PROSITE-ProRule" id="PRU10141"/>
    </source>
</evidence>
<keyword evidence="18" id="KW-1185">Reference proteome</keyword>
<comment type="function">
    <text evidence="1">Component of the EKC/KEOPS complex that is required for the formation of a threonylcarbamoyl group on adenosine at position 37 (t(6)A37) in tRNAs that read codons beginning with adenine. The complex is probably involved in the transfer of the threonylcarbamoyl moiety of threonylcarbamoyl-AMP (TC-AMP) to the N6 group of A37. BUD32 has ATPase activity in the context of the EKC/KEOPS complex and likely plays a supporting role to the catalytic subunit KAE1. The EKC/KEOPS complex also promotes both telomere uncapping and telomere elongation. The complex is required for efficient recruitment of transcriptional coactivators.</text>
</comment>
<dbReference type="PROSITE" id="PS00107">
    <property type="entry name" value="PROTEIN_KINASE_ATP"/>
    <property type="match status" value="1"/>
</dbReference>
<dbReference type="PANTHER" id="PTHR47634:SF9">
    <property type="entry name" value="PROTEIN KINASE DOMAIN-CONTAINING PROTEIN-RELATED"/>
    <property type="match status" value="1"/>
</dbReference>
<dbReference type="InterPro" id="IPR008266">
    <property type="entry name" value="Tyr_kinase_AS"/>
</dbReference>
<evidence type="ECO:0000256" key="2">
    <source>
        <dbReference type="ARBA" id="ARBA00011534"/>
    </source>
</evidence>
<dbReference type="SUPFAM" id="SSF56112">
    <property type="entry name" value="Protein kinase-like (PK-like)"/>
    <property type="match status" value="1"/>
</dbReference>
<comment type="catalytic activity">
    <reaction evidence="13">
        <text>L-threonyl-[protein] + ATP = O-phospho-L-threonyl-[protein] + ADP + H(+)</text>
        <dbReference type="Rhea" id="RHEA:46608"/>
        <dbReference type="Rhea" id="RHEA-COMP:11060"/>
        <dbReference type="Rhea" id="RHEA-COMP:11605"/>
        <dbReference type="ChEBI" id="CHEBI:15378"/>
        <dbReference type="ChEBI" id="CHEBI:30013"/>
        <dbReference type="ChEBI" id="CHEBI:30616"/>
        <dbReference type="ChEBI" id="CHEBI:61977"/>
        <dbReference type="ChEBI" id="CHEBI:456216"/>
        <dbReference type="EC" id="2.7.11.1"/>
    </reaction>
</comment>
<comment type="subunit">
    <text evidence="2">Component of the EKC/KEOPS complex composed of at least BUD32, CGI121, GON7, KAE1 and PCC1; the whole complex dimerizes.</text>
</comment>
<dbReference type="Gene3D" id="1.10.510.10">
    <property type="entry name" value="Transferase(Phosphotransferase) domain 1"/>
    <property type="match status" value="1"/>
</dbReference>
<evidence type="ECO:0000256" key="7">
    <source>
        <dbReference type="ARBA" id="ARBA00022679"/>
    </source>
</evidence>
<feature type="domain" description="Protein kinase" evidence="16">
    <location>
        <begin position="22"/>
        <end position="213"/>
    </location>
</feature>
<evidence type="ECO:0000256" key="13">
    <source>
        <dbReference type="ARBA" id="ARBA00047899"/>
    </source>
</evidence>
<evidence type="ECO:0000313" key="18">
    <source>
        <dbReference type="Proteomes" id="UP001295740"/>
    </source>
</evidence>
<dbReference type="GO" id="GO:0004674">
    <property type="term" value="F:protein serine/threonine kinase activity"/>
    <property type="evidence" value="ECO:0007669"/>
    <property type="project" value="UniProtKB-KW"/>
</dbReference>
<dbReference type="Pfam" id="PF00069">
    <property type="entry name" value="Pkinase"/>
    <property type="match status" value="1"/>
</dbReference>
<dbReference type="GO" id="GO:0005737">
    <property type="term" value="C:cytoplasm"/>
    <property type="evidence" value="ECO:0007669"/>
    <property type="project" value="TreeGrafter"/>
</dbReference>
<name>A0AAI8YH84_9PEZI</name>
<comment type="catalytic activity">
    <reaction evidence="14">
        <text>L-seryl-[protein] + ATP = O-phospho-L-seryl-[protein] + ADP + H(+)</text>
        <dbReference type="Rhea" id="RHEA:17989"/>
        <dbReference type="Rhea" id="RHEA-COMP:9863"/>
        <dbReference type="Rhea" id="RHEA-COMP:11604"/>
        <dbReference type="ChEBI" id="CHEBI:15378"/>
        <dbReference type="ChEBI" id="CHEBI:29999"/>
        <dbReference type="ChEBI" id="CHEBI:30616"/>
        <dbReference type="ChEBI" id="CHEBI:83421"/>
        <dbReference type="ChEBI" id="CHEBI:456216"/>
        <dbReference type="EC" id="2.7.11.1"/>
    </reaction>
</comment>
<evidence type="ECO:0000256" key="14">
    <source>
        <dbReference type="ARBA" id="ARBA00048679"/>
    </source>
</evidence>
<dbReference type="Proteomes" id="UP001295740">
    <property type="component" value="Unassembled WGS sequence"/>
</dbReference>
<dbReference type="Gene3D" id="3.30.200.20">
    <property type="entry name" value="Phosphorylase Kinase, domain 1"/>
    <property type="match status" value="1"/>
</dbReference>
<evidence type="ECO:0000256" key="9">
    <source>
        <dbReference type="ARBA" id="ARBA00022777"/>
    </source>
</evidence>
<keyword evidence="6" id="KW-0723">Serine/threonine-protein kinase</keyword>
<keyword evidence="10 15" id="KW-0067">ATP-binding</keyword>
<evidence type="ECO:0000256" key="1">
    <source>
        <dbReference type="ARBA" id="ARBA00003747"/>
    </source>
</evidence>
<evidence type="ECO:0000256" key="6">
    <source>
        <dbReference type="ARBA" id="ARBA00022527"/>
    </source>
</evidence>
<evidence type="ECO:0000256" key="10">
    <source>
        <dbReference type="ARBA" id="ARBA00022840"/>
    </source>
</evidence>
<protein>
    <recommendedName>
        <fullName evidence="5">EKC/KEOPS complex subunit BUD32</fullName>
        <ecNumber evidence="3">2.7.11.1</ecNumber>
    </recommendedName>
    <alternativeName>
        <fullName evidence="11 12">Atypical Serine/threonine protein kinase BUD32</fullName>
    </alternativeName>
    <alternativeName>
        <fullName evidence="4">EKC/KEOPS complex subunit bud32</fullName>
    </alternativeName>
</protein>
<dbReference type="EC" id="2.7.11.1" evidence="3"/>
<gene>
    <name evidence="17" type="ORF">KHLLAP_LOCUS5147</name>
</gene>
<reference evidence="17" key="1">
    <citation type="submission" date="2023-10" db="EMBL/GenBank/DDBJ databases">
        <authorList>
            <person name="Hackl T."/>
        </authorList>
    </citation>
    <scope>NUCLEOTIDE SEQUENCE</scope>
</reference>
<evidence type="ECO:0000256" key="11">
    <source>
        <dbReference type="ARBA" id="ARBA00030980"/>
    </source>
</evidence>
<dbReference type="PROSITE" id="PS50011">
    <property type="entry name" value="PROTEIN_KINASE_DOM"/>
    <property type="match status" value="1"/>
</dbReference>
<accession>A0AAI8YH84</accession>
<evidence type="ECO:0000256" key="5">
    <source>
        <dbReference type="ARBA" id="ARBA00019973"/>
    </source>
</evidence>
<evidence type="ECO:0000256" key="8">
    <source>
        <dbReference type="ARBA" id="ARBA00022741"/>
    </source>
</evidence>
<proteinExistence type="predicted"/>
<evidence type="ECO:0000313" key="17">
    <source>
        <dbReference type="EMBL" id="CAJ2504679.1"/>
    </source>
</evidence>
<dbReference type="GO" id="GO:0050684">
    <property type="term" value="P:regulation of mRNA processing"/>
    <property type="evidence" value="ECO:0007669"/>
    <property type="project" value="TreeGrafter"/>
</dbReference>
<dbReference type="EMBL" id="CAUWAG010000007">
    <property type="protein sequence ID" value="CAJ2504679.1"/>
    <property type="molecule type" value="Genomic_DNA"/>
</dbReference>
<dbReference type="PANTHER" id="PTHR47634">
    <property type="entry name" value="PROTEIN KINASE DOMAIN-CONTAINING PROTEIN-RELATED"/>
    <property type="match status" value="1"/>
</dbReference>
<sequence length="213" mass="24184">MAQRRGPKYEPVYADAENVEIYEVFAKLGCGGYSTVWLCFDTQNQKWRAVKVMAAVVSTEDCADLKIMEALKGLNLEGTHIMLPMGYFWIDGLNGRHLCLVLPVLGPSVREVLQESLTVRKDIMWQVAQGLQFLHDHNICHGDLRTDNIMLRMPCLDHITKDEMETLLEEPEKDDVHTLDERGEDPVAPKYLVSAQRIKMKPELNAAIIDFGV</sequence>
<organism evidence="17 18">
    <name type="scientific">Anthostomella pinea</name>
    <dbReference type="NCBI Taxonomy" id="933095"/>
    <lineage>
        <taxon>Eukaryota</taxon>
        <taxon>Fungi</taxon>
        <taxon>Dikarya</taxon>
        <taxon>Ascomycota</taxon>
        <taxon>Pezizomycotina</taxon>
        <taxon>Sordariomycetes</taxon>
        <taxon>Xylariomycetidae</taxon>
        <taxon>Xylariales</taxon>
        <taxon>Xylariaceae</taxon>
        <taxon>Anthostomella</taxon>
    </lineage>
</organism>
<dbReference type="AlphaFoldDB" id="A0AAI8YH84"/>
<feature type="binding site" evidence="15">
    <location>
        <position position="51"/>
    </location>
    <ligand>
        <name>ATP</name>
        <dbReference type="ChEBI" id="CHEBI:30616"/>
    </ligand>
</feature>
<dbReference type="InterPro" id="IPR011009">
    <property type="entry name" value="Kinase-like_dom_sf"/>
</dbReference>
<comment type="caution">
    <text evidence="17">The sequence shown here is derived from an EMBL/GenBank/DDBJ whole genome shotgun (WGS) entry which is preliminary data.</text>
</comment>
<keyword evidence="7" id="KW-0808">Transferase</keyword>
<dbReference type="InterPro" id="IPR017441">
    <property type="entry name" value="Protein_kinase_ATP_BS"/>
</dbReference>
<dbReference type="SMART" id="SM00220">
    <property type="entry name" value="S_TKc"/>
    <property type="match status" value="1"/>
</dbReference>
<dbReference type="InterPro" id="IPR000719">
    <property type="entry name" value="Prot_kinase_dom"/>
</dbReference>
<dbReference type="PROSITE" id="PS00109">
    <property type="entry name" value="PROTEIN_KINASE_TYR"/>
    <property type="match status" value="1"/>
</dbReference>
<dbReference type="GO" id="GO:0005634">
    <property type="term" value="C:nucleus"/>
    <property type="evidence" value="ECO:0007669"/>
    <property type="project" value="TreeGrafter"/>
</dbReference>
<keyword evidence="8 15" id="KW-0547">Nucleotide-binding</keyword>
<evidence type="ECO:0000259" key="16">
    <source>
        <dbReference type="PROSITE" id="PS50011"/>
    </source>
</evidence>
<evidence type="ECO:0000256" key="3">
    <source>
        <dbReference type="ARBA" id="ARBA00012513"/>
    </source>
</evidence>
<evidence type="ECO:0000256" key="4">
    <source>
        <dbReference type="ARBA" id="ARBA00013948"/>
    </source>
</evidence>
<dbReference type="GO" id="GO:0000245">
    <property type="term" value="P:spliceosomal complex assembly"/>
    <property type="evidence" value="ECO:0007669"/>
    <property type="project" value="TreeGrafter"/>
</dbReference>
<dbReference type="InterPro" id="IPR051334">
    <property type="entry name" value="SRPK"/>
</dbReference>
<evidence type="ECO:0000256" key="12">
    <source>
        <dbReference type="ARBA" id="ARBA00033194"/>
    </source>
</evidence>
<keyword evidence="9" id="KW-0418">Kinase</keyword>